<evidence type="ECO:0000313" key="2">
    <source>
        <dbReference type="Proteomes" id="UP000683925"/>
    </source>
</evidence>
<protein>
    <submittedName>
        <fullName evidence="1">Uncharacterized protein</fullName>
    </submittedName>
</protein>
<dbReference type="EMBL" id="CAJJDP010000059">
    <property type="protein sequence ID" value="CAD8172679.1"/>
    <property type="molecule type" value="Genomic_DNA"/>
</dbReference>
<keyword evidence="2" id="KW-1185">Reference proteome</keyword>
<evidence type="ECO:0000313" key="1">
    <source>
        <dbReference type="EMBL" id="CAD8172679.1"/>
    </source>
</evidence>
<organism evidence="1 2">
    <name type="scientific">Paramecium octaurelia</name>
    <dbReference type="NCBI Taxonomy" id="43137"/>
    <lineage>
        <taxon>Eukaryota</taxon>
        <taxon>Sar</taxon>
        <taxon>Alveolata</taxon>
        <taxon>Ciliophora</taxon>
        <taxon>Intramacronucleata</taxon>
        <taxon>Oligohymenophorea</taxon>
        <taxon>Peniculida</taxon>
        <taxon>Parameciidae</taxon>
        <taxon>Paramecium</taxon>
    </lineage>
</organism>
<accession>A0A8S1V9K3</accession>
<reference evidence="1" key="1">
    <citation type="submission" date="2021-01" db="EMBL/GenBank/DDBJ databases">
        <authorList>
            <consortium name="Genoscope - CEA"/>
            <person name="William W."/>
        </authorList>
    </citation>
    <scope>NUCLEOTIDE SEQUENCE</scope>
</reference>
<proteinExistence type="predicted"/>
<sequence>MKNSSGSNRLINSKRTRTSLTINQDITLPANHARNSSIQALELNKHEINQHQDKIYFSPRVGSPKKHAQQKSLSQTLLKSYASQKLLKTTQKDVQETNQIKDGDTYKMISPKVIFKDDKINVYFVKEVNKFIQQNEMRTQTQEQAMREQTIQEVTNSRVSIKGPIGSTQNQMSVRISQGILSDPKHLFSLSSKKIKLEKVENLNTSVKFSLQRLLKLQQ</sequence>
<dbReference type="OrthoDB" id="295347at2759"/>
<dbReference type="AlphaFoldDB" id="A0A8S1V9K3"/>
<dbReference type="Proteomes" id="UP000683925">
    <property type="component" value="Unassembled WGS sequence"/>
</dbReference>
<comment type="caution">
    <text evidence="1">The sequence shown here is derived from an EMBL/GenBank/DDBJ whole genome shotgun (WGS) entry which is preliminary data.</text>
</comment>
<dbReference type="OMA" id="PANHARN"/>
<name>A0A8S1V9K3_PAROT</name>
<gene>
    <name evidence="1" type="ORF">POCTA_138.1.T0600237</name>
</gene>